<feature type="compositionally biased region" description="Low complexity" evidence="2">
    <location>
        <begin position="1949"/>
        <end position="1966"/>
    </location>
</feature>
<evidence type="ECO:0000256" key="1">
    <source>
        <dbReference type="ARBA" id="ARBA00022737"/>
    </source>
</evidence>
<dbReference type="PANTHER" id="PTHR13817:SF173">
    <property type="entry name" value="FRAZZLED"/>
    <property type="match status" value="1"/>
</dbReference>
<dbReference type="STRING" id="1802726.A3B07_01010"/>
<feature type="signal peptide" evidence="3">
    <location>
        <begin position="1"/>
        <end position="24"/>
    </location>
</feature>
<evidence type="ECO:0000256" key="2">
    <source>
        <dbReference type="SAM" id="MobiDB-lite"/>
    </source>
</evidence>
<dbReference type="SUPFAM" id="SSF47090">
    <property type="entry name" value="PGBD-like"/>
    <property type="match status" value="2"/>
</dbReference>
<comment type="caution">
    <text evidence="5">The sequence shown here is derived from an EMBL/GenBank/DDBJ whole genome shotgun (WGS) entry which is preliminary data.</text>
</comment>
<dbReference type="CDD" id="cd00063">
    <property type="entry name" value="FN3"/>
    <property type="match status" value="5"/>
</dbReference>
<dbReference type="SUPFAM" id="SSF51126">
    <property type="entry name" value="Pectin lyase-like"/>
    <property type="match status" value="3"/>
</dbReference>
<dbReference type="SMART" id="SM00060">
    <property type="entry name" value="FN3"/>
    <property type="match status" value="6"/>
</dbReference>
<dbReference type="Gene3D" id="2.60.40.10">
    <property type="entry name" value="Immunoglobulins"/>
    <property type="match status" value="7"/>
</dbReference>
<keyword evidence="3" id="KW-0732">Signal</keyword>
<dbReference type="Gene3D" id="1.10.101.10">
    <property type="entry name" value="PGBD-like superfamily/PGBD"/>
    <property type="match status" value="2"/>
</dbReference>
<sequence length="2289" mass="242986">MSIKHFARLLPLVLLFLLPNLSSAATESIRIIRQDCTGYTNCYTSLSAWEAAENRDLTATDEIAVARIEGVWTTPDTTAVTIDGWTTDATRYVKIYTTPEARHSGVWSTGKYRLEPNDADALKIKDDYVTVEGLQIGITNPTIQRKEFSSIFNQNGVVTLSHSIIRGSGVNSVGVGVSDVTTGSVNLYNNIIYNVQSQYFGGVRYSGQGILKAYNNTIVNSYYGIRRSGGTVISKNNIIINAISSDYLSDSGIAWGIGSNYNISSDGTSTGGANDKINQTVTFADSTNNNYHLASSDVSALNAGVDLSTDPLLSFTTDIDGETRSGAWDIGADETSGGGTLPAGDTTAPSIPTNLATIAISSSQINLSWSASTDNTGVAGYRIYRDGTQLTTTTGTTYSNTGLSASTLYTYTVAAYDAAGNTSSQSTSVSATTQAGLVPDTTAPSIPTNLTASAISSSQINLSWTASTDAVGVTGYTIYRNGTQLTTTTGTTYSNTGLSASTLYAYTVSAYDLSGNASPQSSGASATTQAPTVVTTTTTGVPIIFYTDITSGPNTGGENNNGAYLSIFGKNFGTNISNVKVSVGNGEVIRYIYLGASLGRPDVQQLSVQLGPNTTTGAIKVTVGGVDSNADQMFTVRAGDFYYVSKTGSDTTGMVNDINRPYRTANYVMALSTFADNDFMVIRGGNYDISSGQENLYNNRWINLGVGQGGGLRNGTSDINRITIYGYPGENTTIDWGTITTGGISGIRTVSSTSYYTMANLSFDLKNSGGEAFFLGFYSSPGQHCNYCNVINTKVSGGMAGATAGVTPVYFHRVDNFKLYGMSVGNQSLLANPLLASHVIYLSHFYNNADIGWIYVHDNAYGRAALQVAGDNWGTDRSLAWGVNANVRIHDSLFKNLAQEAILFNLGSKEIFIYNNIIDNVVTRNNAFAAVAFRGADLNAGDYYFYNNTVYTDAIGGGSLNGIIQMGYSPQTTYPKSVTLYNNIIYSKSTNSNFYSINHSSFTANKVTSNNNIWFNSTQSIPFMGINDRIINPQLTSPATGDFTPQPISSAIDTGISLVSNFVTKDYFGISRPQGSAYDIGAFEYCTNCTTTTTTTPPPPPVTDTTAPSVPTNLLATVVSPSQVNLSWSASTDSTGVTGYRIYRNGTQITTTTGTTYSNTGLTPSTPYTYTVSAYDGAGNTSAQSTSAGATTQEQGVVTTSGAPRLYFSDMTDGPTSGWENSTTKGAAVTIWGNNFGTTRGSSSLTVCGVTLNVDSDFAEWGATTNPTAARGMQRITFWLKPTMTIGAGTISVTTTSGTSETIPFYCRALGSNKIYYVSNNGSDTNTGLTTVNPWSSAKKIKSLAQGDIAYFRSGTWNTIDDWSAVIDFWSTNHGNGVLNNSITIASYPGELASLGDSSTQYVIGHHGSSGDILNYWTFSKFRMRANMNVTNWGINQPNSDSNVRFIGNDMSTTAGGKTVATFNGGGGGQTQFRFYGNYVCDTGVNVRGETASATGYSFYLGGYGTHNYVYVGWNEFCHNTNGRGMQIYGHTVNDSIDNLYVHDNYIHHNSTTGAILGGGDGGGGSYNYEYLKNVWFYNNIIAYNDDAVLAGGVGWGGNGGNYYLYNNTLYGNVRGFDITGTPHSVQLKNNIVQVNSGSNYIVRGYDCTVCVASNNLYFNGLNVPSWDTYNFTTNPLLVSVNPTFFSDYALQSSSPAVNSGVYISLVTHDFNGISRPQGSAYDIGAYEYCTNCTTTVVAPPPPIADTTAPTLGTISSSVTTTGATISWTTNEAGTSRVEYGLTTSYGNTTSLSASLTSHSHTLSNLSSNTTYHYRVNTTDSAGNTATSQDRTFTTSAVADTTAPSSITDLTTSSLGQTSLTLSWTVPTDTSGIASYDIRYSTTPITDTNFSSASQLANVPLPTTSGSTQTQYVSVGLTPNTTYSFAIKSTDAVGNVSSLSNIATGTTLSAPTTTSTTASTQAGTISVPTTSGGGGGGGSFTIYQLSDITPPKNPTNVRIEPTNTQATLSWTNPTDPDFVRVKIVRKTGSAVASHTDGTTVYDGTGTTFTDTNLVNNQTYYYAIYAYDKVPNYTSTLGLSVTPQASLTQTNVSYTTIEAGCTETTTYSTITGKPCTKVPTAFRPFYTFSKDRAVTYGMKDSTDVRELQKILQFEGLLSLTSSADGAFGPGTKSAIIAFQKKYAITPAQGTVGPLTKSKLNQLYGSTTISTTFYRNLTIGSKGEDVKKLQQLLNTDIATRISATGAGSPGNETTYFGAATKAAVMKYQKKNNIIPASGYVGPVTRGKLEGR</sequence>
<dbReference type="Pfam" id="PF01471">
    <property type="entry name" value="PG_binding_1"/>
    <property type="match status" value="2"/>
</dbReference>
<organism evidence="5 6">
    <name type="scientific">Candidatus Yonathbacteria bacterium RIFCSPLOWO2_01_FULL_43_27</name>
    <dbReference type="NCBI Taxonomy" id="1802726"/>
    <lineage>
        <taxon>Bacteria</taxon>
        <taxon>Candidatus Yonathiibacteriota</taxon>
    </lineage>
</organism>
<feature type="domain" description="Fibronectin type-III" evidence="4">
    <location>
        <begin position="446"/>
        <end position="531"/>
    </location>
</feature>
<name>A0A1G2SCB9_9BACT</name>
<evidence type="ECO:0000313" key="5">
    <source>
        <dbReference type="EMBL" id="OHA82686.1"/>
    </source>
</evidence>
<dbReference type="InterPro" id="IPR002477">
    <property type="entry name" value="Peptidoglycan-bd-like"/>
</dbReference>
<dbReference type="SUPFAM" id="SSF49265">
    <property type="entry name" value="Fibronectin type III"/>
    <property type="match status" value="3"/>
</dbReference>
<dbReference type="Proteomes" id="UP000178817">
    <property type="component" value="Unassembled WGS sequence"/>
</dbReference>
<dbReference type="InterPro" id="IPR050964">
    <property type="entry name" value="Striated_Muscle_Regulatory"/>
</dbReference>
<feature type="domain" description="Fibronectin type-III" evidence="4">
    <location>
        <begin position="351"/>
        <end position="436"/>
    </location>
</feature>
<evidence type="ECO:0000259" key="4">
    <source>
        <dbReference type="PROSITE" id="PS50853"/>
    </source>
</evidence>
<accession>A0A1G2SCB9</accession>
<dbReference type="InterPro" id="IPR013783">
    <property type="entry name" value="Ig-like_fold"/>
</dbReference>
<proteinExistence type="predicted"/>
<gene>
    <name evidence="5" type="ORF">A3B07_01010</name>
</gene>
<evidence type="ECO:0000313" key="6">
    <source>
        <dbReference type="Proteomes" id="UP000178817"/>
    </source>
</evidence>
<feature type="domain" description="Fibronectin type-III" evidence="4">
    <location>
        <begin position="1843"/>
        <end position="1950"/>
    </location>
</feature>
<dbReference type="Pfam" id="PF00041">
    <property type="entry name" value="fn3"/>
    <property type="match status" value="4"/>
</dbReference>
<dbReference type="InterPro" id="IPR059226">
    <property type="entry name" value="Choice_anch_Q_dom"/>
</dbReference>
<protein>
    <recommendedName>
        <fullName evidence="4">Fibronectin type-III domain-containing protein</fullName>
    </recommendedName>
</protein>
<dbReference type="InterPro" id="IPR003961">
    <property type="entry name" value="FN3_dom"/>
</dbReference>
<feature type="domain" description="Fibronectin type-III" evidence="4">
    <location>
        <begin position="1990"/>
        <end position="2087"/>
    </location>
</feature>
<dbReference type="EMBL" id="MHUV01000004">
    <property type="protein sequence ID" value="OHA82686.1"/>
    <property type="molecule type" value="Genomic_DNA"/>
</dbReference>
<feature type="chain" id="PRO_5009584398" description="Fibronectin type-III domain-containing protein" evidence="3">
    <location>
        <begin position="25"/>
        <end position="2289"/>
    </location>
</feature>
<dbReference type="NCBIfam" id="NF041518">
    <property type="entry name" value="choice_anch_Q"/>
    <property type="match status" value="2"/>
</dbReference>
<dbReference type="InterPro" id="IPR036116">
    <property type="entry name" value="FN3_sf"/>
</dbReference>
<dbReference type="InterPro" id="IPR036366">
    <property type="entry name" value="PGBDSf"/>
</dbReference>
<dbReference type="SMART" id="SM00710">
    <property type="entry name" value="PbH1"/>
    <property type="match status" value="10"/>
</dbReference>
<dbReference type="InterPro" id="IPR006626">
    <property type="entry name" value="PbH1"/>
</dbReference>
<dbReference type="PROSITE" id="PS50853">
    <property type="entry name" value="FN3"/>
    <property type="match status" value="6"/>
</dbReference>
<dbReference type="PANTHER" id="PTHR13817">
    <property type="entry name" value="TITIN"/>
    <property type="match status" value="1"/>
</dbReference>
<feature type="domain" description="Fibronectin type-III" evidence="4">
    <location>
        <begin position="1749"/>
        <end position="1838"/>
    </location>
</feature>
<dbReference type="InterPro" id="IPR036365">
    <property type="entry name" value="PGBD-like_sf"/>
</dbReference>
<keyword evidence="1" id="KW-0677">Repeat</keyword>
<feature type="region of interest" description="Disordered" evidence="2">
    <location>
        <begin position="1949"/>
        <end position="1971"/>
    </location>
</feature>
<evidence type="ECO:0000256" key="3">
    <source>
        <dbReference type="SAM" id="SignalP"/>
    </source>
</evidence>
<feature type="domain" description="Fibronectin type-III" evidence="4">
    <location>
        <begin position="1110"/>
        <end position="1195"/>
    </location>
</feature>
<dbReference type="InterPro" id="IPR012334">
    <property type="entry name" value="Pectin_lyas_fold"/>
</dbReference>
<reference evidence="5 6" key="1">
    <citation type="journal article" date="2016" name="Nat. Commun.">
        <title>Thousands of microbial genomes shed light on interconnected biogeochemical processes in an aquifer system.</title>
        <authorList>
            <person name="Anantharaman K."/>
            <person name="Brown C.T."/>
            <person name="Hug L.A."/>
            <person name="Sharon I."/>
            <person name="Castelle C.J."/>
            <person name="Probst A.J."/>
            <person name="Thomas B.C."/>
            <person name="Singh A."/>
            <person name="Wilkins M.J."/>
            <person name="Karaoz U."/>
            <person name="Brodie E.L."/>
            <person name="Williams K.H."/>
            <person name="Hubbard S.S."/>
            <person name="Banfield J.F."/>
        </authorList>
    </citation>
    <scope>NUCLEOTIDE SEQUENCE [LARGE SCALE GENOMIC DNA]</scope>
</reference>
<dbReference type="Gene3D" id="2.160.20.10">
    <property type="entry name" value="Single-stranded right-handed beta-helix, Pectin lyase-like"/>
    <property type="match status" value="2"/>
</dbReference>
<dbReference type="InterPro" id="IPR011050">
    <property type="entry name" value="Pectin_lyase_fold/virulence"/>
</dbReference>